<evidence type="ECO:0000313" key="1">
    <source>
        <dbReference type="EMBL" id="KAK6992151.1"/>
    </source>
</evidence>
<organism evidence="1 2">
    <name type="scientific">Favolaschia claudopus</name>
    <dbReference type="NCBI Taxonomy" id="2862362"/>
    <lineage>
        <taxon>Eukaryota</taxon>
        <taxon>Fungi</taxon>
        <taxon>Dikarya</taxon>
        <taxon>Basidiomycota</taxon>
        <taxon>Agaricomycotina</taxon>
        <taxon>Agaricomycetes</taxon>
        <taxon>Agaricomycetidae</taxon>
        <taxon>Agaricales</taxon>
        <taxon>Marasmiineae</taxon>
        <taxon>Mycenaceae</taxon>
        <taxon>Favolaschia</taxon>
    </lineage>
</organism>
<dbReference type="AlphaFoldDB" id="A0AAV9ZUF7"/>
<dbReference type="Proteomes" id="UP001362999">
    <property type="component" value="Unassembled WGS sequence"/>
</dbReference>
<reference evidence="1 2" key="1">
    <citation type="journal article" date="2024" name="J Genomics">
        <title>Draft genome sequencing and assembly of Favolaschia claudopus CIRM-BRFM 2984 isolated from oak limbs.</title>
        <authorList>
            <person name="Navarro D."/>
            <person name="Drula E."/>
            <person name="Chaduli D."/>
            <person name="Cazenave R."/>
            <person name="Ahrendt S."/>
            <person name="Wang J."/>
            <person name="Lipzen A."/>
            <person name="Daum C."/>
            <person name="Barry K."/>
            <person name="Grigoriev I.V."/>
            <person name="Favel A."/>
            <person name="Rosso M.N."/>
            <person name="Martin F."/>
        </authorList>
    </citation>
    <scope>NUCLEOTIDE SEQUENCE [LARGE SCALE GENOMIC DNA]</scope>
    <source>
        <strain evidence="1 2">CIRM-BRFM 2984</strain>
    </source>
</reference>
<proteinExistence type="predicted"/>
<accession>A0AAV9ZUF7</accession>
<dbReference type="EMBL" id="JAWWNJ010000113">
    <property type="protein sequence ID" value="KAK6992151.1"/>
    <property type="molecule type" value="Genomic_DNA"/>
</dbReference>
<keyword evidence="2" id="KW-1185">Reference proteome</keyword>
<gene>
    <name evidence="1" type="ORF">R3P38DRAFT_3226870</name>
</gene>
<protein>
    <submittedName>
        <fullName evidence="1">Uncharacterized protein</fullName>
    </submittedName>
</protein>
<comment type="caution">
    <text evidence="1">The sequence shown here is derived from an EMBL/GenBank/DDBJ whole genome shotgun (WGS) entry which is preliminary data.</text>
</comment>
<name>A0AAV9ZUF7_9AGAR</name>
<evidence type="ECO:0000313" key="2">
    <source>
        <dbReference type="Proteomes" id="UP001362999"/>
    </source>
</evidence>
<sequence length="180" mass="19658">MPIPVTTELEVVLTSQLMTMLFGTPRTLKGALVATGIEYPVTIQIPTLTDSNQGLRFQPWFGLAPETLNMVAHMAVVTLRDTPPSSADLAIAVIHAKQSDARAHPINRCVEGHFGNGGGVWFGNIILLEYDLRAERIKPLRHENATLAADCLEQFIQDYWKAEREGTNLTAAVGGRLGPL</sequence>